<dbReference type="Proteomes" id="UP000019365">
    <property type="component" value="Unassembled WGS sequence"/>
</dbReference>
<evidence type="ECO:0000313" key="3">
    <source>
        <dbReference type="Proteomes" id="UP000019365"/>
    </source>
</evidence>
<protein>
    <submittedName>
        <fullName evidence="2">Uncharacterized protein</fullName>
    </submittedName>
</protein>
<feature type="signal peptide" evidence="1">
    <location>
        <begin position="1"/>
        <end position="25"/>
    </location>
</feature>
<evidence type="ECO:0000256" key="1">
    <source>
        <dbReference type="SAM" id="SignalP"/>
    </source>
</evidence>
<dbReference type="AlphaFoldDB" id="W7UER9"/>
<dbReference type="RefSeq" id="WP_037300894.1">
    <property type="nucleotide sequence ID" value="NZ_ATAX01000035.1"/>
</dbReference>
<feature type="chain" id="PRO_5039338413" evidence="1">
    <location>
        <begin position="26"/>
        <end position="116"/>
    </location>
</feature>
<dbReference type="EMBL" id="ATAX01000035">
    <property type="protein sequence ID" value="EWM52443.1"/>
    <property type="molecule type" value="Genomic_DNA"/>
</dbReference>
<keyword evidence="3" id="KW-1185">Reference proteome</keyword>
<keyword evidence="1" id="KW-0732">Signal</keyword>
<dbReference type="PATRIC" id="fig|1341157.4.peg.2816"/>
<accession>W7UER9</accession>
<comment type="caution">
    <text evidence="2">The sequence shown here is derived from an EMBL/GenBank/DDBJ whole genome shotgun (WGS) entry which is preliminary data.</text>
</comment>
<name>W7UER9_RUMFL</name>
<proteinExistence type="predicted"/>
<evidence type="ECO:0000313" key="2">
    <source>
        <dbReference type="EMBL" id="EWM52443.1"/>
    </source>
</evidence>
<reference evidence="2 3" key="1">
    <citation type="journal article" date="2014" name="PLoS ONE">
        <title>Rumen cellulosomics: divergent fiber-degrading strategies revealed by comparative genome-wide analysis of six ruminococcal strains.</title>
        <authorList>
            <person name="Dassa B."/>
            <person name="Borovok I."/>
            <person name="Ruimy-Israeli V."/>
            <person name="Lamed R."/>
            <person name="Flint H.J."/>
            <person name="Duncan S.H."/>
            <person name="Henrissat B."/>
            <person name="Coutinho P."/>
            <person name="Morrison M."/>
            <person name="Mosoni P."/>
            <person name="Yeoman C.J."/>
            <person name="White B.A."/>
            <person name="Bayer E.A."/>
        </authorList>
    </citation>
    <scope>NUCLEOTIDE SEQUENCE [LARGE SCALE GENOMIC DNA]</scope>
    <source>
        <strain evidence="2 3">007c</strain>
    </source>
</reference>
<organism evidence="2 3">
    <name type="scientific">Ruminococcus flavefaciens 007c</name>
    <dbReference type="NCBI Taxonomy" id="1341157"/>
    <lineage>
        <taxon>Bacteria</taxon>
        <taxon>Bacillati</taxon>
        <taxon>Bacillota</taxon>
        <taxon>Clostridia</taxon>
        <taxon>Eubacteriales</taxon>
        <taxon>Oscillospiraceae</taxon>
        <taxon>Ruminococcus</taxon>
    </lineage>
</organism>
<gene>
    <name evidence="2" type="ORF">RF007C_07860</name>
</gene>
<sequence>MKNKSKKISALAMAFALLSTGTAISHISPRTSNVLTAQAANSDIETARNGINALCDMGNAAGTAQTAGSKGIFAAIISFFTPTAYDIVKVEANKLLDGIDNRYSTYNAVLDEVGLR</sequence>